<dbReference type="FunFam" id="3.40.605.10:FF:000004">
    <property type="entry name" value="Aldehyde dehydrogenase"/>
    <property type="match status" value="1"/>
</dbReference>
<keyword evidence="2 4" id="KW-0560">Oxidoreductase</keyword>
<feature type="region of interest" description="Disordered" evidence="8">
    <location>
        <begin position="1"/>
        <end position="23"/>
    </location>
</feature>
<dbReference type="InterPro" id="IPR016162">
    <property type="entry name" value="Ald_DH_N"/>
</dbReference>
<name>A0A1B9D9P7_MYCMA</name>
<feature type="active site" evidence="5">
    <location>
        <position position="263"/>
    </location>
</feature>
<dbReference type="PANTHER" id="PTHR43570:SF16">
    <property type="entry name" value="ALDEHYDE DEHYDROGENASE TYPE III, ISOFORM Q"/>
    <property type="match status" value="1"/>
</dbReference>
<sequence length="474" mass="51456">MTTESVTPKASVANGAAPQPPNIPATVERLRKTYATGRTRDVEWRRRQLLQLAKLMEENEAAIAAALAEDLDRSPFEAFIADIATTAGEAKYAAKRVRKWTRRKYQLLEMPQLPGRGWIEYEPYGTVLIIGAWNYPFYLTLGPAVGAIAAGNAVVLKPSEIAAASAHLMAELVPRYLDNDAIAVVEGDGSVSQELIAQGLDRVLFTGGTEIGRKVYEGAAPHLTPCTLELGGKSPVIVAADADVDVAAKRIAWMKLLNAGQTCVAPDYVLADAKIRDELVSKIGAAITKFTSDKPNGMRIVNQRQFDRISGYLAGGDGNVIVGGKCDPSTLRIQPAVVVDPDPDGPLMQNEIFGPVLPVITVQSLDDAIRFVNSRPKPLSAYLFTKTRETRERVIKEVPAGGMLVNHLAFQVSTAKLPFGGVGASGMGAYHGRYGFEEFSHRKSVLTKPTRPDLSSFIYPPYTARAFKMARRMF</sequence>
<feature type="active site" evidence="5 6">
    <location>
        <position position="229"/>
    </location>
</feature>
<evidence type="ECO:0000256" key="3">
    <source>
        <dbReference type="ARBA" id="ARBA00023027"/>
    </source>
</evidence>
<dbReference type="InterPro" id="IPR012394">
    <property type="entry name" value="Aldehyde_DH_NAD(P)"/>
</dbReference>
<organism evidence="10 11">
    <name type="scientific">Mycobacterium malmoense</name>
    <dbReference type="NCBI Taxonomy" id="1780"/>
    <lineage>
        <taxon>Bacteria</taxon>
        <taxon>Bacillati</taxon>
        <taxon>Actinomycetota</taxon>
        <taxon>Actinomycetes</taxon>
        <taxon>Mycobacteriales</taxon>
        <taxon>Mycobacteriaceae</taxon>
        <taxon>Mycobacterium</taxon>
    </lineage>
</organism>
<dbReference type="InterPro" id="IPR029510">
    <property type="entry name" value="Ald_DH_CS_GLU"/>
</dbReference>
<dbReference type="InterPro" id="IPR016161">
    <property type="entry name" value="Ald_DH/histidinol_DH"/>
</dbReference>
<feature type="domain" description="Aldehyde dehydrogenase" evidence="9">
    <location>
        <begin position="19"/>
        <end position="445"/>
    </location>
</feature>
<evidence type="ECO:0000256" key="1">
    <source>
        <dbReference type="ARBA" id="ARBA00009986"/>
    </source>
</evidence>
<evidence type="ECO:0000313" key="10">
    <source>
        <dbReference type="EMBL" id="OCB55902.1"/>
    </source>
</evidence>
<evidence type="ECO:0000256" key="8">
    <source>
        <dbReference type="SAM" id="MobiDB-lite"/>
    </source>
</evidence>
<evidence type="ECO:0000256" key="4">
    <source>
        <dbReference type="PIRNR" id="PIRNR036492"/>
    </source>
</evidence>
<dbReference type="InterPro" id="IPR016163">
    <property type="entry name" value="Ald_DH_C"/>
</dbReference>
<evidence type="ECO:0000256" key="5">
    <source>
        <dbReference type="PIRSR" id="PIRSR036492-1"/>
    </source>
</evidence>
<dbReference type="SUPFAM" id="SSF53720">
    <property type="entry name" value="ALDH-like"/>
    <property type="match status" value="1"/>
</dbReference>
<gene>
    <name evidence="10" type="ORF">A5677_18345</name>
</gene>
<dbReference type="CDD" id="cd07087">
    <property type="entry name" value="ALDH_F3-13-14_CALDH-like"/>
    <property type="match status" value="1"/>
</dbReference>
<dbReference type="GO" id="GO:0004029">
    <property type="term" value="F:aldehyde dehydrogenase (NAD+) activity"/>
    <property type="evidence" value="ECO:0007669"/>
    <property type="project" value="TreeGrafter"/>
</dbReference>
<reference evidence="10 11" key="1">
    <citation type="submission" date="2016-06" db="EMBL/GenBank/DDBJ databases">
        <authorList>
            <person name="Kjaerup R.B."/>
            <person name="Dalgaard T.S."/>
            <person name="Juul-Madsen H.R."/>
        </authorList>
    </citation>
    <scope>NUCLEOTIDE SEQUENCE [LARGE SCALE GENOMIC DNA]</scope>
    <source>
        <strain evidence="10 11">E3012</strain>
    </source>
</reference>
<dbReference type="PROSITE" id="PS00687">
    <property type="entry name" value="ALDEHYDE_DEHYDR_GLU"/>
    <property type="match status" value="1"/>
</dbReference>
<evidence type="ECO:0000256" key="6">
    <source>
        <dbReference type="PROSITE-ProRule" id="PRU10007"/>
    </source>
</evidence>
<dbReference type="InterPro" id="IPR015590">
    <property type="entry name" value="Aldehyde_DH_dom"/>
</dbReference>
<comment type="similarity">
    <text evidence="1 4 7">Belongs to the aldehyde dehydrogenase family.</text>
</comment>
<dbReference type="InterPro" id="IPR016160">
    <property type="entry name" value="Ald_DH_CS_CYS"/>
</dbReference>
<comment type="caution">
    <text evidence="10">The sequence shown here is derived from an EMBL/GenBank/DDBJ whole genome shotgun (WGS) entry which is preliminary data.</text>
</comment>
<dbReference type="RefSeq" id="WP_065446684.1">
    <property type="nucleotide sequence ID" value="NZ_MBEC01000291.1"/>
</dbReference>
<accession>A0A1B9D9P7</accession>
<evidence type="ECO:0000256" key="2">
    <source>
        <dbReference type="ARBA" id="ARBA00023002"/>
    </source>
</evidence>
<keyword evidence="3" id="KW-0520">NAD</keyword>
<evidence type="ECO:0000313" key="11">
    <source>
        <dbReference type="Proteomes" id="UP000092683"/>
    </source>
</evidence>
<dbReference type="FunFam" id="3.40.309.10:FF:000003">
    <property type="entry name" value="Aldehyde dehydrogenase"/>
    <property type="match status" value="1"/>
</dbReference>
<dbReference type="Gene3D" id="3.40.605.10">
    <property type="entry name" value="Aldehyde Dehydrogenase, Chain A, domain 1"/>
    <property type="match status" value="1"/>
</dbReference>
<dbReference type="PANTHER" id="PTHR43570">
    <property type="entry name" value="ALDEHYDE DEHYDROGENASE"/>
    <property type="match status" value="1"/>
</dbReference>
<proteinExistence type="inferred from homology"/>
<dbReference type="GO" id="GO:0005737">
    <property type="term" value="C:cytoplasm"/>
    <property type="evidence" value="ECO:0007669"/>
    <property type="project" value="TreeGrafter"/>
</dbReference>
<dbReference type="PIRSF" id="PIRSF036492">
    <property type="entry name" value="ALDH"/>
    <property type="match status" value="1"/>
</dbReference>
<dbReference type="AlphaFoldDB" id="A0A1B9D9P7"/>
<evidence type="ECO:0000259" key="9">
    <source>
        <dbReference type="Pfam" id="PF00171"/>
    </source>
</evidence>
<dbReference type="Pfam" id="PF00171">
    <property type="entry name" value="Aldedh"/>
    <property type="match status" value="1"/>
</dbReference>
<dbReference type="PROSITE" id="PS00070">
    <property type="entry name" value="ALDEHYDE_DEHYDR_CYS"/>
    <property type="match status" value="1"/>
</dbReference>
<dbReference type="OrthoDB" id="6882680at2"/>
<dbReference type="Gene3D" id="3.40.309.10">
    <property type="entry name" value="Aldehyde Dehydrogenase, Chain A, domain 2"/>
    <property type="match status" value="1"/>
</dbReference>
<dbReference type="EMBL" id="MBEE01000099">
    <property type="protein sequence ID" value="OCB55902.1"/>
    <property type="molecule type" value="Genomic_DNA"/>
</dbReference>
<evidence type="ECO:0000256" key="7">
    <source>
        <dbReference type="RuleBase" id="RU003345"/>
    </source>
</evidence>
<dbReference type="Proteomes" id="UP000092683">
    <property type="component" value="Unassembled WGS sequence"/>
</dbReference>
<protein>
    <recommendedName>
        <fullName evidence="4">Aldehyde dehydrogenase</fullName>
    </recommendedName>
</protein>
<dbReference type="GO" id="GO:0006081">
    <property type="term" value="P:aldehyde metabolic process"/>
    <property type="evidence" value="ECO:0007669"/>
    <property type="project" value="InterPro"/>
</dbReference>